<gene>
    <name evidence="2" type="primary">yiaK</name>
    <name evidence="2" type="ORF">KCG48_01995</name>
</gene>
<dbReference type="InterPro" id="IPR036111">
    <property type="entry name" value="Mal/L-sulfo/L-lacto_DH-like_sf"/>
</dbReference>
<evidence type="ECO:0000256" key="1">
    <source>
        <dbReference type="ARBA" id="ARBA00023002"/>
    </source>
</evidence>
<reference evidence="2" key="1">
    <citation type="submission" date="2021-04" db="EMBL/GenBank/DDBJ databases">
        <title>Proteiniclasticum sedimins sp. nov., an obligate anaerobic bacterium isolated from anaerobic sludge.</title>
        <authorList>
            <person name="Liu J."/>
        </authorList>
    </citation>
    <scope>NUCLEOTIDE SEQUENCE</scope>
    <source>
        <strain evidence="2">BAD-10</strain>
    </source>
</reference>
<name>A0A941CP61_9CLOT</name>
<dbReference type="SUPFAM" id="SSF89733">
    <property type="entry name" value="L-sulfolactate dehydrogenase-like"/>
    <property type="match status" value="1"/>
</dbReference>
<evidence type="ECO:0000313" key="2">
    <source>
        <dbReference type="EMBL" id="MBR0575104.1"/>
    </source>
</evidence>
<dbReference type="InterPro" id="IPR003767">
    <property type="entry name" value="Malate/L-lactate_DH-like"/>
</dbReference>
<keyword evidence="3" id="KW-1185">Reference proteome</keyword>
<dbReference type="Proteomes" id="UP000675379">
    <property type="component" value="Unassembled WGS sequence"/>
</dbReference>
<comment type="caution">
    <text evidence="2">The sequence shown here is derived from an EMBL/GenBank/DDBJ whole genome shotgun (WGS) entry which is preliminary data.</text>
</comment>
<dbReference type="Gene3D" id="1.10.1530.10">
    <property type="match status" value="1"/>
</dbReference>
<keyword evidence="1 2" id="KW-0560">Oxidoreductase</keyword>
<dbReference type="EC" id="1.1.1.130" evidence="2"/>
<dbReference type="EMBL" id="JAGSCS010000002">
    <property type="protein sequence ID" value="MBR0575104.1"/>
    <property type="molecule type" value="Genomic_DNA"/>
</dbReference>
<dbReference type="NCBIfam" id="NF009750">
    <property type="entry name" value="PRK13260.1"/>
    <property type="match status" value="1"/>
</dbReference>
<protein>
    <submittedName>
        <fullName evidence="2">3-dehydro-L-gulonate 2-dehydrogenase</fullName>
        <ecNumber evidence="2">1.1.1.130</ecNumber>
    </submittedName>
</protein>
<dbReference type="Gene3D" id="3.30.1370.60">
    <property type="entry name" value="Hypothetical oxidoreductase yiak, domain 2"/>
    <property type="match status" value="1"/>
</dbReference>
<dbReference type="RefSeq" id="WP_211799623.1">
    <property type="nucleotide sequence ID" value="NZ_JAGSCS010000002.1"/>
</dbReference>
<dbReference type="PANTHER" id="PTHR11091:SF3">
    <property type="entry name" value="2,3-DIKETO-L-GULONATE REDUCTASE"/>
    <property type="match status" value="1"/>
</dbReference>
<dbReference type="InterPro" id="IPR043144">
    <property type="entry name" value="Mal/L-sulf/L-lact_DH-like_ah"/>
</dbReference>
<sequence>MRIPYDEMKTTIKAAMLKAGLTEDQAEAVSSVHAESSLEGVYSHGLNRVPRFIQYVKDGWVNVEGKPELLKGKGVMENYDGNLGIGILNAKFSMNRAMELAKVHGIGIVALRNTTHWMRGGTYAWDAVKEGFIGLCWTNTESCMPAWGGTNTSVGNNPLCLGIPHENSPVVLDMAMSQFSYGKLEVTRLKGDQLPVPGGYDEEGNLTTDPGSIEITRRILPTGYWKGSGLTVALDLIAAILSAGRSTSMIDELNLGSCGGCSQIFIAIDPLVFATEEEMETIVASTKAQLRNSTPVVEGRTVRYPGEGTLNTRKQNLSEGIPVDESVWNTVKGLAQ</sequence>
<dbReference type="GO" id="GO:0047559">
    <property type="term" value="F:3-dehydro-L-gulonate 2-dehydrogenase activity"/>
    <property type="evidence" value="ECO:0007669"/>
    <property type="project" value="UniProtKB-EC"/>
</dbReference>
<proteinExistence type="predicted"/>
<dbReference type="Pfam" id="PF02615">
    <property type="entry name" value="Ldh_2"/>
    <property type="match status" value="1"/>
</dbReference>
<dbReference type="AlphaFoldDB" id="A0A941CP61"/>
<evidence type="ECO:0000313" key="3">
    <source>
        <dbReference type="Proteomes" id="UP000675379"/>
    </source>
</evidence>
<accession>A0A941CP61</accession>
<dbReference type="InterPro" id="IPR043143">
    <property type="entry name" value="Mal/L-sulf/L-lact_DH-like_NADP"/>
</dbReference>
<dbReference type="PANTHER" id="PTHR11091">
    <property type="entry name" value="OXIDOREDUCTASE-RELATED"/>
    <property type="match status" value="1"/>
</dbReference>
<organism evidence="2 3">
    <name type="scientific">Proteiniclasticum sediminis</name>
    <dbReference type="NCBI Taxonomy" id="2804028"/>
    <lineage>
        <taxon>Bacteria</taxon>
        <taxon>Bacillati</taxon>
        <taxon>Bacillota</taxon>
        <taxon>Clostridia</taxon>
        <taxon>Eubacteriales</taxon>
        <taxon>Clostridiaceae</taxon>
        <taxon>Proteiniclasticum</taxon>
    </lineage>
</organism>